<proteinExistence type="predicted"/>
<accession>A0ACB7YR49</accession>
<protein>
    <submittedName>
        <fullName evidence="1">Uncharacterized protein</fullName>
    </submittedName>
</protein>
<keyword evidence="2" id="KW-1185">Reference proteome</keyword>
<name>A0ACB7YR49_9ERIC</name>
<evidence type="ECO:0000313" key="2">
    <source>
        <dbReference type="Proteomes" id="UP000828048"/>
    </source>
</evidence>
<gene>
    <name evidence="1" type="ORF">Vadar_031503</name>
</gene>
<reference evidence="1 2" key="1">
    <citation type="journal article" date="2021" name="Hortic Res">
        <title>High-quality reference genome and annotation aids understanding of berry development for evergreen blueberry (Vaccinium darrowii).</title>
        <authorList>
            <person name="Yu J."/>
            <person name="Hulse-Kemp A.M."/>
            <person name="Babiker E."/>
            <person name="Staton M."/>
        </authorList>
    </citation>
    <scope>NUCLEOTIDE SEQUENCE [LARGE SCALE GENOMIC DNA]</scope>
    <source>
        <strain evidence="2">cv. NJ 8807/NJ 8810</strain>
        <tissue evidence="1">Young leaf</tissue>
    </source>
</reference>
<sequence length="79" mass="8497">MAPTFPSIAAWATFLLTKEVKGPGSGLTASLLLDMVNPKVLAEDVYEYLDVYGVYGVTLMASSQGWCSDCNVETLYGPE</sequence>
<dbReference type="EMBL" id="CM037161">
    <property type="protein sequence ID" value="KAH7856000.1"/>
    <property type="molecule type" value="Genomic_DNA"/>
</dbReference>
<organism evidence="1 2">
    <name type="scientific">Vaccinium darrowii</name>
    <dbReference type="NCBI Taxonomy" id="229202"/>
    <lineage>
        <taxon>Eukaryota</taxon>
        <taxon>Viridiplantae</taxon>
        <taxon>Streptophyta</taxon>
        <taxon>Embryophyta</taxon>
        <taxon>Tracheophyta</taxon>
        <taxon>Spermatophyta</taxon>
        <taxon>Magnoliopsida</taxon>
        <taxon>eudicotyledons</taxon>
        <taxon>Gunneridae</taxon>
        <taxon>Pentapetalae</taxon>
        <taxon>asterids</taxon>
        <taxon>Ericales</taxon>
        <taxon>Ericaceae</taxon>
        <taxon>Vaccinioideae</taxon>
        <taxon>Vaccinieae</taxon>
        <taxon>Vaccinium</taxon>
    </lineage>
</organism>
<evidence type="ECO:0000313" key="1">
    <source>
        <dbReference type="EMBL" id="KAH7856000.1"/>
    </source>
</evidence>
<dbReference type="Proteomes" id="UP000828048">
    <property type="component" value="Chromosome 11"/>
</dbReference>
<comment type="caution">
    <text evidence="1">The sequence shown here is derived from an EMBL/GenBank/DDBJ whole genome shotgun (WGS) entry which is preliminary data.</text>
</comment>